<dbReference type="Gene3D" id="3.90.1310.10">
    <property type="entry name" value="Penicillin-binding protein 2a (Domain 2)"/>
    <property type="match status" value="1"/>
</dbReference>
<keyword evidence="3" id="KW-0472">Membrane</keyword>
<dbReference type="InterPro" id="IPR050515">
    <property type="entry name" value="Beta-lactam/transpept"/>
</dbReference>
<dbReference type="InterPro" id="IPR001460">
    <property type="entry name" value="PCN-bd_Tpept"/>
</dbReference>
<dbReference type="GO" id="GO:0005886">
    <property type="term" value="C:plasma membrane"/>
    <property type="evidence" value="ECO:0007669"/>
    <property type="project" value="TreeGrafter"/>
</dbReference>
<dbReference type="SMR" id="A0AB36TFE3"/>
<gene>
    <name evidence="6" type="ORF">M972_111261</name>
</gene>
<evidence type="ECO:0000313" key="6">
    <source>
        <dbReference type="EMBL" id="PFH02483.1"/>
    </source>
</evidence>
<dbReference type="AlphaFoldDB" id="A0AB36TFE3"/>
<dbReference type="Gene3D" id="3.40.710.10">
    <property type="entry name" value="DD-peptidase/beta-lactamase superfamily"/>
    <property type="match status" value="1"/>
</dbReference>
<evidence type="ECO:0000256" key="3">
    <source>
        <dbReference type="ARBA" id="ARBA00023136"/>
    </source>
</evidence>
<accession>A0AB36TFE3</accession>
<name>A0AB36TFE3_ACETH</name>
<dbReference type="GO" id="GO:0071555">
    <property type="term" value="P:cell wall organization"/>
    <property type="evidence" value="ECO:0007669"/>
    <property type="project" value="TreeGrafter"/>
</dbReference>
<organism evidence="6 7">
    <name type="scientific">Acetivibrio thermocellus AD2</name>
    <dbReference type="NCBI Taxonomy" id="1138384"/>
    <lineage>
        <taxon>Bacteria</taxon>
        <taxon>Bacillati</taxon>
        <taxon>Bacillota</taxon>
        <taxon>Clostridia</taxon>
        <taxon>Eubacteriales</taxon>
        <taxon>Oscillospiraceae</taxon>
        <taxon>Acetivibrio</taxon>
    </lineage>
</organism>
<evidence type="ECO:0000256" key="2">
    <source>
        <dbReference type="ARBA" id="ARBA00007171"/>
    </source>
</evidence>
<evidence type="ECO:0000259" key="4">
    <source>
        <dbReference type="Pfam" id="PF00905"/>
    </source>
</evidence>
<dbReference type="SUPFAM" id="SSF56601">
    <property type="entry name" value="beta-lactamase/transpeptidase-like"/>
    <property type="match status" value="1"/>
</dbReference>
<comment type="subcellular location">
    <subcellularLocation>
        <location evidence="1">Membrane</location>
    </subcellularLocation>
</comment>
<evidence type="ECO:0000313" key="7">
    <source>
        <dbReference type="Proteomes" id="UP000223596"/>
    </source>
</evidence>
<reference evidence="6 7" key="1">
    <citation type="submission" date="2017-09" db="EMBL/GenBank/DDBJ databases">
        <title>Evaluation of Pacific Biosciences Sequencing Technology to Finishing C. thermocellum Genome Sequences.</title>
        <authorList>
            <person name="Brown S."/>
        </authorList>
    </citation>
    <scope>NUCLEOTIDE SEQUENCE [LARGE SCALE GENOMIC DNA]</scope>
    <source>
        <strain evidence="6 7">AD2</strain>
    </source>
</reference>
<protein>
    <submittedName>
        <fullName evidence="6">Peptidoglycan glycosyltransferase/penicillin-binding protein 2</fullName>
    </submittedName>
</protein>
<dbReference type="Pfam" id="PF03717">
    <property type="entry name" value="PBP_dimer"/>
    <property type="match status" value="1"/>
</dbReference>
<comment type="similarity">
    <text evidence="2">Belongs to the transpeptidase family.</text>
</comment>
<feature type="domain" description="Penicillin-binding protein dimerisation" evidence="5">
    <location>
        <begin position="50"/>
        <end position="192"/>
    </location>
</feature>
<dbReference type="EMBL" id="PDBW01000001">
    <property type="protein sequence ID" value="PFH02483.1"/>
    <property type="molecule type" value="Genomic_DNA"/>
</dbReference>
<dbReference type="InterPro" id="IPR005311">
    <property type="entry name" value="PBP_dimer"/>
</dbReference>
<evidence type="ECO:0000256" key="1">
    <source>
        <dbReference type="ARBA" id="ARBA00004370"/>
    </source>
</evidence>
<dbReference type="SUPFAM" id="SSF56519">
    <property type="entry name" value="Penicillin binding protein dimerisation domain"/>
    <property type="match status" value="1"/>
</dbReference>
<sequence>MFIKRNKIILAVFTLSIILLFSRVIYIQFILGEKLFIQATAQKVSELTVDVPRGNILDRNLIPLTNRKKKVDVVIQPLYLKDNSSDLQKISNILGLNFNEIKRQVEIKKEPIKITIDENKKETLIKEKVQGISFIHSLERYDENTLAKHVLGYLNKIDIRGETGIEKAYDSYLKLNSKSSVAVITDARDNPVKGLGYRFINSAKTGKMLNVKLTIDYNIQKTAEEVMDKYNLKGAVVIEEVSSGDIVAMVSKPDFNPNEIEKYLDSPDNELFNRAVASYNLGSIFKIIDLACAYSKNINPSMYYFCPGYVILGDKEFRCSAYGKGGHGLIDLHEAFASSCNPYFIELGIKIGPNNIIETANKFGFGKITGIDSQGVEESAGNLPKTGSFTYGDTANISIGQGDVLATPLQVADMVATIANGGIKNNVNIVDSIVDSKGNTVKVIRKDKGERIIEKEVCDKIKQLMEEVTVSGTGTRANLSEYGGAGGKTGSAETGQFINGEKVVHAWFAGYFPRLDPKYSVAVFIEDGKSGGAIAAPVFEEIAKTILKKGL</sequence>
<evidence type="ECO:0000259" key="5">
    <source>
        <dbReference type="Pfam" id="PF03717"/>
    </source>
</evidence>
<dbReference type="InterPro" id="IPR012338">
    <property type="entry name" value="Beta-lactam/transpept-like"/>
</dbReference>
<dbReference type="GeneID" id="35804077"/>
<comment type="caution">
    <text evidence="6">The sequence shown here is derived from an EMBL/GenBank/DDBJ whole genome shotgun (WGS) entry which is preliminary data.</text>
</comment>
<feature type="domain" description="Penicillin-binding protein transpeptidase" evidence="4">
    <location>
        <begin position="234"/>
        <end position="543"/>
    </location>
</feature>
<dbReference type="InterPro" id="IPR036138">
    <property type="entry name" value="PBP_dimer_sf"/>
</dbReference>
<dbReference type="RefSeq" id="WP_003515577.1">
    <property type="nucleotide sequence ID" value="NZ_CP013828.1"/>
</dbReference>
<dbReference type="PANTHER" id="PTHR30627">
    <property type="entry name" value="PEPTIDOGLYCAN D,D-TRANSPEPTIDASE"/>
    <property type="match status" value="1"/>
</dbReference>
<proteinExistence type="inferred from homology"/>
<dbReference type="GO" id="GO:0008658">
    <property type="term" value="F:penicillin binding"/>
    <property type="evidence" value="ECO:0007669"/>
    <property type="project" value="InterPro"/>
</dbReference>
<dbReference type="Pfam" id="PF00905">
    <property type="entry name" value="Transpeptidase"/>
    <property type="match status" value="1"/>
</dbReference>
<dbReference type="Proteomes" id="UP000223596">
    <property type="component" value="Unassembled WGS sequence"/>
</dbReference>